<dbReference type="STRING" id="1448320.A0A319DCH7"/>
<dbReference type="OrthoDB" id="4791458at2759"/>
<dbReference type="VEuPathDB" id="FungiDB:BO71DRAFT_391015"/>
<name>A0A319DCH7_9EURO</name>
<dbReference type="SUPFAM" id="SSF63724">
    <property type="entry name" value="Cytolysin/lectin"/>
    <property type="match status" value="1"/>
</dbReference>
<dbReference type="EMBL" id="KZ826071">
    <property type="protein sequence ID" value="PYH88723.1"/>
    <property type="molecule type" value="Genomic_DNA"/>
</dbReference>
<gene>
    <name evidence="1" type="ORF">BO71DRAFT_391015</name>
</gene>
<dbReference type="InterPro" id="IPR015926">
    <property type="entry name" value="Cytolysin/lectin"/>
</dbReference>
<protein>
    <submittedName>
        <fullName evidence="1">Uncharacterized protein</fullName>
    </submittedName>
</protein>
<dbReference type="Gene3D" id="2.60.270.20">
    <property type="entry name" value="Cytolysin/lectin"/>
    <property type="match status" value="1"/>
</dbReference>
<dbReference type="InterPro" id="IPR009960">
    <property type="entry name" value="Fruit_body_lectin_fun"/>
</dbReference>
<accession>A0A319DCH7</accession>
<dbReference type="Pfam" id="PF07367">
    <property type="entry name" value="FB_lectin"/>
    <property type="match status" value="1"/>
</dbReference>
<sequence>MSYTIHLTIKNTSHNDQLKLVEKAILSGDASTIRANHNGAHDLLMESSGSSGILPFKTSAGEFFSAVLGIHNYHPWADVQVNLAAGETAYVVELTPSKTLT</sequence>
<evidence type="ECO:0000313" key="2">
    <source>
        <dbReference type="Proteomes" id="UP000247810"/>
    </source>
</evidence>
<keyword evidence="2" id="KW-1185">Reference proteome</keyword>
<proteinExistence type="predicted"/>
<dbReference type="AlphaFoldDB" id="A0A319DCH7"/>
<evidence type="ECO:0000313" key="1">
    <source>
        <dbReference type="EMBL" id="PYH88723.1"/>
    </source>
</evidence>
<dbReference type="Proteomes" id="UP000247810">
    <property type="component" value="Unassembled WGS sequence"/>
</dbReference>
<reference evidence="1 2" key="1">
    <citation type="submission" date="2018-02" db="EMBL/GenBank/DDBJ databases">
        <title>The genomes of Aspergillus section Nigri reveals drivers in fungal speciation.</title>
        <authorList>
            <consortium name="DOE Joint Genome Institute"/>
            <person name="Vesth T.C."/>
            <person name="Nybo J."/>
            <person name="Theobald S."/>
            <person name="Brandl J."/>
            <person name="Frisvad J.C."/>
            <person name="Nielsen K.F."/>
            <person name="Lyhne E.K."/>
            <person name="Kogle M.E."/>
            <person name="Kuo A."/>
            <person name="Riley R."/>
            <person name="Clum A."/>
            <person name="Nolan M."/>
            <person name="Lipzen A."/>
            <person name="Salamov A."/>
            <person name="Henrissat B."/>
            <person name="Wiebenga A."/>
            <person name="De vries R.P."/>
            <person name="Grigoriev I.V."/>
            <person name="Mortensen U.H."/>
            <person name="Andersen M.R."/>
            <person name="Baker S.E."/>
        </authorList>
    </citation>
    <scope>NUCLEOTIDE SEQUENCE [LARGE SCALE GENOMIC DNA]</scope>
    <source>
        <strain evidence="1 2">CBS 707.79</strain>
    </source>
</reference>
<organism evidence="1 2">
    <name type="scientific">Aspergillus ellipticus CBS 707.79</name>
    <dbReference type="NCBI Taxonomy" id="1448320"/>
    <lineage>
        <taxon>Eukaryota</taxon>
        <taxon>Fungi</taxon>
        <taxon>Dikarya</taxon>
        <taxon>Ascomycota</taxon>
        <taxon>Pezizomycotina</taxon>
        <taxon>Eurotiomycetes</taxon>
        <taxon>Eurotiomycetidae</taxon>
        <taxon>Eurotiales</taxon>
        <taxon>Aspergillaceae</taxon>
        <taxon>Aspergillus</taxon>
        <taxon>Aspergillus subgen. Circumdati</taxon>
    </lineage>
</organism>